<dbReference type="Pfam" id="PF01026">
    <property type="entry name" value="TatD_DNase"/>
    <property type="match status" value="1"/>
</dbReference>
<feature type="binding site" evidence="1">
    <location>
        <position position="220"/>
    </location>
    <ligand>
        <name>a divalent metal cation</name>
        <dbReference type="ChEBI" id="CHEBI:60240"/>
        <label>1</label>
    </ligand>
</feature>
<dbReference type="SUPFAM" id="SSF51556">
    <property type="entry name" value="Metallo-dependent hydrolases"/>
    <property type="match status" value="1"/>
</dbReference>
<evidence type="ECO:0000313" key="2">
    <source>
        <dbReference type="EMBL" id="WOL00134.1"/>
    </source>
</evidence>
<dbReference type="PANTHER" id="PTHR47176:SF1">
    <property type="entry name" value="OS04G0577500 PROTEIN"/>
    <property type="match status" value="1"/>
</dbReference>
<dbReference type="PIRSF" id="PIRSF005902">
    <property type="entry name" value="DNase_TatD"/>
    <property type="match status" value="1"/>
</dbReference>
<protein>
    <recommendedName>
        <fullName evidence="4">TatD related DNase</fullName>
    </recommendedName>
</protein>
<proteinExistence type="predicted"/>
<evidence type="ECO:0000256" key="1">
    <source>
        <dbReference type="PIRSR" id="PIRSR005902-1"/>
    </source>
</evidence>
<feature type="binding site" evidence="1">
    <location>
        <position position="21"/>
    </location>
    <ligand>
        <name>a divalent metal cation</name>
        <dbReference type="ChEBI" id="CHEBI:60240"/>
        <label>1</label>
    </ligand>
</feature>
<dbReference type="PANTHER" id="PTHR47176">
    <property type="entry name" value="OSJNBA0020J04.13 PROTEIN"/>
    <property type="match status" value="1"/>
</dbReference>
<name>A0AAQ3Q765_9LILI</name>
<accession>A0AAQ3Q765</accession>
<dbReference type="AlphaFoldDB" id="A0AAQ3Q765"/>
<dbReference type="Proteomes" id="UP001327560">
    <property type="component" value="Chromosome 3"/>
</dbReference>
<keyword evidence="3" id="KW-1185">Reference proteome</keyword>
<dbReference type="InterPro" id="IPR032466">
    <property type="entry name" value="Metal_Hydrolase"/>
</dbReference>
<feature type="binding site" evidence="1">
    <location>
        <position position="170"/>
    </location>
    <ligand>
        <name>a divalent metal cation</name>
        <dbReference type="ChEBI" id="CHEBI:60240"/>
        <label>2</label>
    </ligand>
</feature>
<keyword evidence="1" id="KW-0479">Metal-binding</keyword>
<dbReference type="GO" id="GO:0016788">
    <property type="term" value="F:hydrolase activity, acting on ester bonds"/>
    <property type="evidence" value="ECO:0007669"/>
    <property type="project" value="InterPro"/>
</dbReference>
<organism evidence="2 3">
    <name type="scientific">Canna indica</name>
    <name type="common">Indian-shot</name>
    <dbReference type="NCBI Taxonomy" id="4628"/>
    <lineage>
        <taxon>Eukaryota</taxon>
        <taxon>Viridiplantae</taxon>
        <taxon>Streptophyta</taxon>
        <taxon>Embryophyta</taxon>
        <taxon>Tracheophyta</taxon>
        <taxon>Spermatophyta</taxon>
        <taxon>Magnoliopsida</taxon>
        <taxon>Liliopsida</taxon>
        <taxon>Zingiberales</taxon>
        <taxon>Cannaceae</taxon>
        <taxon>Canna</taxon>
    </lineage>
</organism>
<dbReference type="InterPro" id="IPR001130">
    <property type="entry name" value="TatD-like"/>
</dbReference>
<feature type="binding site" evidence="1">
    <location>
        <position position="23"/>
    </location>
    <ligand>
        <name>a divalent metal cation</name>
        <dbReference type="ChEBI" id="CHEBI:60240"/>
        <label>1</label>
    </ligand>
</feature>
<evidence type="ECO:0000313" key="3">
    <source>
        <dbReference type="Proteomes" id="UP001327560"/>
    </source>
</evidence>
<dbReference type="Gene3D" id="3.20.20.140">
    <property type="entry name" value="Metal-dependent hydrolases"/>
    <property type="match status" value="1"/>
</dbReference>
<feature type="binding site" evidence="1">
    <location>
        <position position="145"/>
    </location>
    <ligand>
        <name>a divalent metal cation</name>
        <dbReference type="ChEBI" id="CHEBI:60240"/>
        <label>2</label>
    </ligand>
</feature>
<sequence length="311" mass="33904">MSGVGVGLGRQAGGMRLFDAHCHLQDQRISAVAPQLIRTALDSGVQRFAVNGVSEADWHIVKQMGDEYPSIIPCFGLHPWFVAERSPNWHKSLREFLAETPVAAVGEIGLDKGSRGKMIDFTEQIDVLRQQLQLSKELKKPVSIHCVRAYGDLLQIMSSTGPFPEGAILHSYMGSAELVSGFAKLGSYFSFSGFLTSMKPQKAKKILKSVPKDRILIETDAPDGLPTVNSSSLIPIPDVASKGESEDQFTNSAAEETSLSREALNHPANIHNVLSYVATLLEMPEEEVAELSFQNAMRLFSYPGSKISSDG</sequence>
<dbReference type="GO" id="GO:0046872">
    <property type="term" value="F:metal ion binding"/>
    <property type="evidence" value="ECO:0007669"/>
    <property type="project" value="UniProtKB-KW"/>
</dbReference>
<feature type="binding site" evidence="1">
    <location>
        <position position="107"/>
    </location>
    <ligand>
        <name>a divalent metal cation</name>
        <dbReference type="ChEBI" id="CHEBI:60240"/>
        <label>1</label>
    </ligand>
</feature>
<reference evidence="2 3" key="1">
    <citation type="submission" date="2023-10" db="EMBL/GenBank/DDBJ databases">
        <title>Chromosome-scale genome assembly provides insights into flower coloration mechanisms of Canna indica.</title>
        <authorList>
            <person name="Li C."/>
        </authorList>
    </citation>
    <scope>NUCLEOTIDE SEQUENCE [LARGE SCALE GENOMIC DNA]</scope>
    <source>
        <tissue evidence="2">Flower</tissue>
    </source>
</reference>
<dbReference type="EMBL" id="CP136892">
    <property type="protein sequence ID" value="WOL00134.1"/>
    <property type="molecule type" value="Genomic_DNA"/>
</dbReference>
<gene>
    <name evidence="2" type="ORF">Cni_G08847</name>
</gene>
<evidence type="ECO:0008006" key="4">
    <source>
        <dbReference type="Google" id="ProtNLM"/>
    </source>
</evidence>
<dbReference type="CDD" id="cd01310">
    <property type="entry name" value="TatD_DNAse"/>
    <property type="match status" value="1"/>
</dbReference>